<sequence>MKKVFKWVYHNTLFGKLLIYSFHTSKNKLWPDEWVIRYNYRKRRKKSLNLKDPQTLNEKINWLKLNDRRSLHTQCADKYAVRSYVKKKIGEDYLVPLYFQTQNPEDLKPENLPDIPCIIKANHDSSGGVFVHNKNKLNYPELQGNLKIRLGKNYYSSSREWQYKNITPRIIVEKLLITKTGNIPLDFKVHCFNGKAHMIQVDIGRGTNKHYRNWYYTDWTRCPFKWTSVSGLKETNPAEFDVSPPKDLEKMCLLSNHLAEPFDYVRVDWYDADDKLYFGEITFHHDSGNRPIEPEEWDYKLGEMVKLNSNVN</sequence>
<keyword evidence="2" id="KW-1185">Reference proteome</keyword>
<dbReference type="OrthoDB" id="9791827at2"/>
<organism evidence="1 2">
    <name type="scientific">Maribacter arcticus</name>
    <dbReference type="NCBI Taxonomy" id="561365"/>
    <lineage>
        <taxon>Bacteria</taxon>
        <taxon>Pseudomonadati</taxon>
        <taxon>Bacteroidota</taxon>
        <taxon>Flavobacteriia</taxon>
        <taxon>Flavobacteriales</taxon>
        <taxon>Flavobacteriaceae</taxon>
        <taxon>Maribacter</taxon>
    </lineage>
</organism>
<dbReference type="RefSeq" id="WP_079512107.1">
    <property type="nucleotide sequence ID" value="NZ_FUYL01000004.1"/>
</dbReference>
<evidence type="ECO:0000313" key="2">
    <source>
        <dbReference type="Proteomes" id="UP000190339"/>
    </source>
</evidence>
<gene>
    <name evidence="1" type="ORF">SAMN05660866_01637</name>
</gene>
<reference evidence="2" key="1">
    <citation type="submission" date="2017-02" db="EMBL/GenBank/DDBJ databases">
        <authorList>
            <person name="Varghese N."/>
            <person name="Submissions S."/>
        </authorList>
    </citation>
    <scope>NUCLEOTIDE SEQUENCE [LARGE SCALE GENOMIC DNA]</scope>
    <source>
        <strain evidence="2">DSM 23546</strain>
    </source>
</reference>
<dbReference type="InterPro" id="IPR029465">
    <property type="entry name" value="ATPgrasp_TupA"/>
</dbReference>
<dbReference type="Proteomes" id="UP000190339">
    <property type="component" value="Unassembled WGS sequence"/>
</dbReference>
<accession>A0A1T5BGQ9</accession>
<dbReference type="AlphaFoldDB" id="A0A1T5BGQ9"/>
<proteinExistence type="predicted"/>
<dbReference type="Pfam" id="PF14305">
    <property type="entry name" value="ATPgrasp_TupA"/>
    <property type="match status" value="1"/>
</dbReference>
<dbReference type="EMBL" id="FUYL01000004">
    <property type="protein sequence ID" value="SKB46464.1"/>
    <property type="molecule type" value="Genomic_DNA"/>
</dbReference>
<dbReference type="STRING" id="561365.SAMN05660866_01637"/>
<name>A0A1T5BGQ9_9FLAO</name>
<protein>
    <submittedName>
        <fullName evidence="1">TupA-like ATPgrasp</fullName>
    </submittedName>
</protein>
<evidence type="ECO:0000313" key="1">
    <source>
        <dbReference type="EMBL" id="SKB46464.1"/>
    </source>
</evidence>